<keyword evidence="4" id="KW-1185">Reference proteome</keyword>
<organism evidence="3 4">
    <name type="scientific">Streptomyces chengmaiensis</name>
    <dbReference type="NCBI Taxonomy" id="3040919"/>
    <lineage>
        <taxon>Bacteria</taxon>
        <taxon>Bacillati</taxon>
        <taxon>Actinomycetota</taxon>
        <taxon>Actinomycetes</taxon>
        <taxon>Kitasatosporales</taxon>
        <taxon>Streptomycetaceae</taxon>
        <taxon>Streptomyces</taxon>
    </lineage>
</organism>
<feature type="domain" description="Right handed beta helix" evidence="2">
    <location>
        <begin position="96"/>
        <end position="235"/>
    </location>
</feature>
<reference evidence="3 4" key="1">
    <citation type="submission" date="2023-04" db="EMBL/GenBank/DDBJ databases">
        <title>Streptomyces chengmaiensis sp. nov. isolated from the stem of mangrove plant in Hainan.</title>
        <authorList>
            <person name="Huang X."/>
            <person name="Zhou S."/>
            <person name="Chu X."/>
            <person name="Xie Y."/>
            <person name="Lin Y."/>
        </authorList>
    </citation>
    <scope>NUCLEOTIDE SEQUENCE [LARGE SCALE GENOMIC DNA]</scope>
    <source>
        <strain evidence="3 4">HNM0663</strain>
    </source>
</reference>
<dbReference type="SMART" id="SM00710">
    <property type="entry name" value="PbH1"/>
    <property type="match status" value="7"/>
</dbReference>
<evidence type="ECO:0000313" key="3">
    <source>
        <dbReference type="EMBL" id="MDH2387886.1"/>
    </source>
</evidence>
<gene>
    <name evidence="3" type="ORF">QCN29_03600</name>
</gene>
<dbReference type="Proteomes" id="UP001223144">
    <property type="component" value="Unassembled WGS sequence"/>
</dbReference>
<feature type="signal peptide" evidence="1">
    <location>
        <begin position="1"/>
        <end position="28"/>
    </location>
</feature>
<evidence type="ECO:0000259" key="2">
    <source>
        <dbReference type="Pfam" id="PF13229"/>
    </source>
</evidence>
<dbReference type="RefSeq" id="WP_279926196.1">
    <property type="nucleotide sequence ID" value="NZ_JARWBG010000003.1"/>
</dbReference>
<comment type="caution">
    <text evidence="3">The sequence shown here is derived from an EMBL/GenBank/DDBJ whole genome shotgun (WGS) entry which is preliminary data.</text>
</comment>
<evidence type="ECO:0000256" key="1">
    <source>
        <dbReference type="SAM" id="SignalP"/>
    </source>
</evidence>
<evidence type="ECO:0000313" key="4">
    <source>
        <dbReference type="Proteomes" id="UP001223144"/>
    </source>
</evidence>
<dbReference type="InterPro" id="IPR039448">
    <property type="entry name" value="Beta_helix"/>
</dbReference>
<dbReference type="InterPro" id="IPR011050">
    <property type="entry name" value="Pectin_lyase_fold/virulence"/>
</dbReference>
<keyword evidence="1" id="KW-0732">Signal</keyword>
<feature type="chain" id="PRO_5047531250" evidence="1">
    <location>
        <begin position="29"/>
        <end position="352"/>
    </location>
</feature>
<name>A0ABT6HHR4_9ACTN</name>
<dbReference type="InterPro" id="IPR006626">
    <property type="entry name" value="PbH1"/>
</dbReference>
<sequence length="352" mass="36617">MSKYRIAYLTCTAALLGAGLGAAPEASAHPIHVVSPGESIQEAVDAAQPGDIVLLTPGTYRESVEVRTPGLTLRGMGRSTVIEPGPDKAANKCAEDGNGICVTGTKERRLEDVTVASLAVTGFTGTGVSAFATDGLTVRNVIAVDNGVWGIAQERSVRSLFRQNTARDNGDAGLFLANTIKAEEGAMDTGGTVVEHNRLEGNRIGLTVRRLRNLTVANNHLTRNCAGMFVVGDENKPSAGALTVRDNHIDKNNKYCPESTRLPAIQGSGIVLTGAEDTLVARNLITDNVGASPLSGGIVVFKSLVGAATERNRVSGNTLRGNAPADLVNTETGQGNTFDGNHCSTSKPAGLC</sequence>
<dbReference type="Gene3D" id="2.160.20.10">
    <property type="entry name" value="Single-stranded right-handed beta-helix, Pectin lyase-like"/>
    <property type="match status" value="1"/>
</dbReference>
<accession>A0ABT6HHR4</accession>
<dbReference type="EMBL" id="JARWBG010000003">
    <property type="protein sequence ID" value="MDH2387886.1"/>
    <property type="molecule type" value="Genomic_DNA"/>
</dbReference>
<proteinExistence type="predicted"/>
<dbReference type="SUPFAM" id="SSF51126">
    <property type="entry name" value="Pectin lyase-like"/>
    <property type="match status" value="1"/>
</dbReference>
<protein>
    <submittedName>
        <fullName evidence="3">Right-handed parallel beta-helix repeat-containing protein</fullName>
    </submittedName>
</protein>
<dbReference type="Pfam" id="PF13229">
    <property type="entry name" value="Beta_helix"/>
    <property type="match status" value="1"/>
</dbReference>
<dbReference type="InterPro" id="IPR012334">
    <property type="entry name" value="Pectin_lyas_fold"/>
</dbReference>